<dbReference type="GO" id="GO:0008893">
    <property type="term" value="F:guanosine-3',5'-bis(diphosphate) 3'-diphosphatase activity"/>
    <property type="evidence" value="ECO:0007669"/>
    <property type="project" value="TreeGrafter"/>
</dbReference>
<dbReference type="GO" id="GO:0034432">
    <property type="term" value="F:bis(5'-adenosyl)-pentaphosphatase activity"/>
    <property type="evidence" value="ECO:0007669"/>
    <property type="project" value="TreeGrafter"/>
</dbReference>
<evidence type="ECO:0000256" key="4">
    <source>
        <dbReference type="HAMAP-Rule" id="MF_00298"/>
    </source>
</evidence>
<dbReference type="InterPro" id="IPR020084">
    <property type="entry name" value="NUDIX_hydrolase_CS"/>
</dbReference>
<dbReference type="PANTHER" id="PTHR11839:SF22">
    <property type="entry name" value="NUDIX HYDROLASE 26, CHLOROPLASTIC"/>
    <property type="match status" value="1"/>
</dbReference>
<feature type="domain" description="Nudix hydrolase" evidence="6">
    <location>
        <begin position="15"/>
        <end position="172"/>
    </location>
</feature>
<evidence type="ECO:0000259" key="6">
    <source>
        <dbReference type="PROSITE" id="PS51462"/>
    </source>
</evidence>
<comment type="similarity">
    <text evidence="4">Belongs to the Nudix hydrolase family. RppH subfamily.</text>
</comment>
<evidence type="ECO:0000256" key="1">
    <source>
        <dbReference type="ARBA" id="ARBA00001936"/>
    </source>
</evidence>
<dbReference type="CDD" id="cd03671">
    <property type="entry name" value="NUDIX_Ap4A_hydrolase_plant_like"/>
    <property type="match status" value="1"/>
</dbReference>
<comment type="caution">
    <text evidence="7">The sequence shown here is derived from an EMBL/GenBank/DDBJ whole genome shotgun (WGS) entry which is preliminary data.</text>
</comment>
<dbReference type="Pfam" id="PF00293">
    <property type="entry name" value="NUDIX"/>
    <property type="match status" value="1"/>
</dbReference>
<dbReference type="InParanoid" id="F1ZAA0"/>
<comment type="function">
    <text evidence="4">Accelerates the degradation of transcripts by removing pyrophosphate from the 5'-end of triphosphorylated RNA, leading to a more labile monophosphorylated state that can stimulate subsequent ribonuclease cleavage.</text>
</comment>
<dbReference type="PRINTS" id="PR00502">
    <property type="entry name" value="NUDIXFAMILY"/>
</dbReference>
<dbReference type="OrthoDB" id="9816040at2"/>
<dbReference type="GO" id="GO:0006753">
    <property type="term" value="P:nucleoside phosphate metabolic process"/>
    <property type="evidence" value="ECO:0007669"/>
    <property type="project" value="TreeGrafter"/>
</dbReference>
<dbReference type="STRING" id="983920.Y88_0548"/>
<sequence length="178" mass="20580">MMTDQSATDQFAGLPYRPCVGVMLVNAHGRVFVGQRIDSRERALRGEASTGEGDAWQMPQGGIDDGEELRPAALRELYEETGITAELVQVLAESREEYFYDLPPELIGKLWKGRYRGQRQKWLLIRFNGEDSQVDLNVHNPAEFAEWKWVDPELLPELIVPFKRRVYRQVLEEFRTLI</sequence>
<dbReference type="Gene3D" id="3.90.79.10">
    <property type="entry name" value="Nucleoside Triphosphate Pyrophosphohydrolase"/>
    <property type="match status" value="1"/>
</dbReference>
<evidence type="ECO:0000256" key="3">
    <source>
        <dbReference type="ARBA" id="ARBA00022801"/>
    </source>
</evidence>
<evidence type="ECO:0000256" key="5">
    <source>
        <dbReference type="SAM" id="MobiDB-lite"/>
    </source>
</evidence>
<dbReference type="InterPro" id="IPR000086">
    <property type="entry name" value="NUDIX_hydrolase_dom"/>
</dbReference>
<proteinExistence type="inferred from homology"/>
<accession>F1ZAA0</accession>
<dbReference type="InterPro" id="IPR015797">
    <property type="entry name" value="NUDIX_hydrolase-like_dom_sf"/>
</dbReference>
<dbReference type="HOGENOM" id="CLU_087195_3_0_5"/>
<evidence type="ECO:0000313" key="7">
    <source>
        <dbReference type="EMBL" id="EGD58492.1"/>
    </source>
</evidence>
<comment type="cofactor">
    <cofactor evidence="2">
        <name>Mg(2+)</name>
        <dbReference type="ChEBI" id="CHEBI:18420"/>
    </cofactor>
</comment>
<evidence type="ECO:0000256" key="2">
    <source>
        <dbReference type="ARBA" id="ARBA00001946"/>
    </source>
</evidence>
<dbReference type="NCBIfam" id="NF001938">
    <property type="entry name" value="PRK00714.1-5"/>
    <property type="match status" value="1"/>
</dbReference>
<dbReference type="PANTHER" id="PTHR11839">
    <property type="entry name" value="UDP/ADP-SUGAR PYROPHOSPHATASE"/>
    <property type="match status" value="1"/>
</dbReference>
<keyword evidence="8" id="KW-1185">Reference proteome</keyword>
<dbReference type="SUPFAM" id="SSF55811">
    <property type="entry name" value="Nudix"/>
    <property type="match status" value="1"/>
</dbReference>
<feature type="region of interest" description="Disordered" evidence="5">
    <location>
        <begin position="43"/>
        <end position="62"/>
    </location>
</feature>
<protein>
    <recommendedName>
        <fullName evidence="4">RNA pyrophosphohydrolase</fullName>
        <ecNumber evidence="4">3.6.1.-</ecNumber>
    </recommendedName>
    <alternativeName>
        <fullName evidence="4">(Di)nucleoside polyphosphate hydrolase</fullName>
    </alternativeName>
</protein>
<dbReference type="RefSeq" id="WP_008066711.1">
    <property type="nucleotide sequence ID" value="NZ_AQWK01000002.1"/>
</dbReference>
<keyword evidence="3 4" id="KW-0378">Hydrolase</keyword>
<evidence type="ECO:0000313" key="8">
    <source>
        <dbReference type="Proteomes" id="UP000004728"/>
    </source>
</evidence>
<dbReference type="EC" id="3.6.1.-" evidence="4"/>
<dbReference type="InterPro" id="IPR022927">
    <property type="entry name" value="RppH"/>
</dbReference>
<dbReference type="Proteomes" id="UP000004728">
    <property type="component" value="Unassembled WGS sequence"/>
</dbReference>
<comment type="cofactor">
    <cofactor evidence="4">
        <name>a divalent metal cation</name>
        <dbReference type="ChEBI" id="CHEBI:60240"/>
    </cofactor>
</comment>
<dbReference type="eggNOG" id="COG1051">
    <property type="taxonomic scope" value="Bacteria"/>
</dbReference>
<gene>
    <name evidence="4" type="primary">rppH</name>
    <name evidence="4" type="synonym">nudH</name>
    <name evidence="7" type="ORF">Y88_0548</name>
</gene>
<reference evidence="7 8" key="1">
    <citation type="journal article" date="2012" name="J. Bacteriol.">
        <title>Draft Genome Sequence of Novosphingobium nitrogenifigens Y88T.</title>
        <authorList>
            <person name="Strabala T.J."/>
            <person name="Macdonald L."/>
            <person name="Liu V."/>
            <person name="Smit A.M."/>
        </authorList>
    </citation>
    <scope>NUCLEOTIDE SEQUENCE [LARGE SCALE GENOMIC DNA]</scope>
    <source>
        <strain evidence="7 8">DSM 19370</strain>
    </source>
</reference>
<organism evidence="7 8">
    <name type="scientific">Novosphingobium nitrogenifigens DSM 19370</name>
    <dbReference type="NCBI Taxonomy" id="983920"/>
    <lineage>
        <taxon>Bacteria</taxon>
        <taxon>Pseudomonadati</taxon>
        <taxon>Pseudomonadota</taxon>
        <taxon>Alphaproteobacteria</taxon>
        <taxon>Sphingomonadales</taxon>
        <taxon>Sphingomonadaceae</taxon>
        <taxon>Novosphingobium</taxon>
    </lineage>
</organism>
<dbReference type="InterPro" id="IPR020476">
    <property type="entry name" value="Nudix_hydrolase"/>
</dbReference>
<name>F1ZAA0_9SPHN</name>
<dbReference type="PROSITE" id="PS00893">
    <property type="entry name" value="NUDIX_BOX"/>
    <property type="match status" value="1"/>
</dbReference>
<comment type="cofactor">
    <cofactor evidence="1">
        <name>Mn(2+)</name>
        <dbReference type="ChEBI" id="CHEBI:29035"/>
    </cofactor>
</comment>
<dbReference type="EMBL" id="AEWJ01000041">
    <property type="protein sequence ID" value="EGD58492.1"/>
    <property type="molecule type" value="Genomic_DNA"/>
</dbReference>
<dbReference type="GO" id="GO:0019693">
    <property type="term" value="P:ribose phosphate metabolic process"/>
    <property type="evidence" value="ECO:0007669"/>
    <property type="project" value="TreeGrafter"/>
</dbReference>
<dbReference type="FunCoup" id="F1ZAA0">
    <property type="interactions" value="237"/>
</dbReference>
<dbReference type="PROSITE" id="PS51462">
    <property type="entry name" value="NUDIX"/>
    <property type="match status" value="1"/>
</dbReference>
<dbReference type="HAMAP" id="MF_00298">
    <property type="entry name" value="Nudix_RppH"/>
    <property type="match status" value="1"/>
</dbReference>
<dbReference type="AlphaFoldDB" id="F1ZAA0"/>
<feature type="short sequence motif" description="Nudix box" evidence="4">
    <location>
        <begin position="61"/>
        <end position="82"/>
    </location>
</feature>